<protein>
    <submittedName>
        <fullName evidence="1">Uncharacterized protein</fullName>
    </submittedName>
</protein>
<proteinExistence type="predicted"/>
<dbReference type="Proteomes" id="UP000027337">
    <property type="component" value="Unassembled WGS sequence"/>
</dbReference>
<comment type="caution">
    <text evidence="1">The sequence shown here is derived from an EMBL/GenBank/DDBJ whole genome shotgun (WGS) entry which is preliminary data.</text>
</comment>
<sequence>MFCFSDACCGTVRLVWICRDVPKQNSAVPGLHVKEDAYLEFIFENGSAAGLAMALKPGRKCIQSL</sequence>
<organism evidence="1 2">
    <name type="scientific">Sulfitobacter mediterraneus</name>
    <dbReference type="NCBI Taxonomy" id="83219"/>
    <lineage>
        <taxon>Bacteria</taxon>
        <taxon>Pseudomonadati</taxon>
        <taxon>Pseudomonadota</taxon>
        <taxon>Alphaproteobacteria</taxon>
        <taxon>Rhodobacterales</taxon>
        <taxon>Roseobacteraceae</taxon>
        <taxon>Sulfitobacter</taxon>
    </lineage>
</organism>
<evidence type="ECO:0000313" key="2">
    <source>
        <dbReference type="Proteomes" id="UP000027337"/>
    </source>
</evidence>
<dbReference type="EMBL" id="JEMU01000001">
    <property type="protein sequence ID" value="KAJ05037.1"/>
    <property type="molecule type" value="Genomic_DNA"/>
</dbReference>
<reference evidence="1 2" key="1">
    <citation type="journal article" date="2014" name="Genome Announc.">
        <title>Draft Genome Sequences of Two Isolates of the Roseobacter Group, Sulfitobacter sp. Strains 3SOLIMAR09 and 1FIGIMAR09, from Harbors of Mallorca Island (Mediterranean Sea).</title>
        <authorList>
            <person name="Mas-Llado M."/>
            <person name="Pina-Villalonga J.M."/>
            <person name="Brunet-Galmes I."/>
            <person name="Nogales B."/>
            <person name="Bosch R."/>
        </authorList>
    </citation>
    <scope>NUCLEOTIDE SEQUENCE [LARGE SCALE GENOMIC DNA]</scope>
    <source>
        <strain evidence="1 2">1FIGIMAR09</strain>
    </source>
</reference>
<dbReference type="AlphaFoldDB" id="A0A061SVF7"/>
<gene>
    <name evidence="1" type="ORF">PM02_00435</name>
</gene>
<keyword evidence="2" id="KW-1185">Reference proteome</keyword>
<dbReference type="STRING" id="83219.PM02_00435"/>
<evidence type="ECO:0000313" key="1">
    <source>
        <dbReference type="EMBL" id="KAJ05037.1"/>
    </source>
</evidence>
<accession>A0A061SVF7</accession>
<name>A0A061SVF7_9RHOB</name>